<dbReference type="EMBL" id="JACVVK020000003">
    <property type="protein sequence ID" value="KAK7507783.1"/>
    <property type="molecule type" value="Genomic_DNA"/>
</dbReference>
<organism evidence="1 2">
    <name type="scientific">Batillaria attramentaria</name>
    <dbReference type="NCBI Taxonomy" id="370345"/>
    <lineage>
        <taxon>Eukaryota</taxon>
        <taxon>Metazoa</taxon>
        <taxon>Spiralia</taxon>
        <taxon>Lophotrochozoa</taxon>
        <taxon>Mollusca</taxon>
        <taxon>Gastropoda</taxon>
        <taxon>Caenogastropoda</taxon>
        <taxon>Sorbeoconcha</taxon>
        <taxon>Cerithioidea</taxon>
        <taxon>Batillariidae</taxon>
        <taxon>Batillaria</taxon>
    </lineage>
</organism>
<dbReference type="Proteomes" id="UP001519460">
    <property type="component" value="Unassembled WGS sequence"/>
</dbReference>
<name>A0ABD0M960_9CAEN</name>
<comment type="caution">
    <text evidence="1">The sequence shown here is derived from an EMBL/GenBank/DDBJ whole genome shotgun (WGS) entry which is preliminary data.</text>
</comment>
<reference evidence="1 2" key="1">
    <citation type="journal article" date="2023" name="Sci. Data">
        <title>Genome assembly of the Korean intertidal mud-creeper Batillaria attramentaria.</title>
        <authorList>
            <person name="Patra A.K."/>
            <person name="Ho P.T."/>
            <person name="Jun S."/>
            <person name="Lee S.J."/>
            <person name="Kim Y."/>
            <person name="Won Y.J."/>
        </authorList>
    </citation>
    <scope>NUCLEOTIDE SEQUENCE [LARGE SCALE GENOMIC DNA]</scope>
    <source>
        <strain evidence="1">Wonlab-2016</strain>
    </source>
</reference>
<keyword evidence="2" id="KW-1185">Reference proteome</keyword>
<accession>A0ABD0M960</accession>
<evidence type="ECO:0000313" key="1">
    <source>
        <dbReference type="EMBL" id="KAK7507783.1"/>
    </source>
</evidence>
<feature type="non-terminal residue" evidence="1">
    <location>
        <position position="78"/>
    </location>
</feature>
<proteinExistence type="predicted"/>
<sequence length="78" mass="8783">NPCHDPARLAPATQGGRIELDWLTDCKPGADVINLLTDLDRLQDRHFSRFRKEGHMKIRNRGQSKWRGGGLAMLSGVM</sequence>
<evidence type="ECO:0000313" key="2">
    <source>
        <dbReference type="Proteomes" id="UP001519460"/>
    </source>
</evidence>
<dbReference type="AlphaFoldDB" id="A0ABD0M960"/>
<feature type="non-terminal residue" evidence="1">
    <location>
        <position position="1"/>
    </location>
</feature>
<gene>
    <name evidence="1" type="ORF">BaRGS_00000748</name>
</gene>
<protein>
    <submittedName>
        <fullName evidence="1">Uncharacterized protein</fullName>
    </submittedName>
</protein>